<proteinExistence type="predicted"/>
<dbReference type="AlphaFoldDB" id="A0A8H7VNG8"/>
<comment type="caution">
    <text evidence="2">The sequence shown here is derived from an EMBL/GenBank/DDBJ whole genome shotgun (WGS) entry which is preliminary data.</text>
</comment>
<dbReference type="PANTHER" id="PTHR22715:SF0">
    <property type="entry name" value="TRANSFORMING GROWTH FACTOR BETA REGULATOR 1"/>
    <property type="match status" value="1"/>
</dbReference>
<evidence type="ECO:0000256" key="1">
    <source>
        <dbReference type="SAM" id="MobiDB-lite"/>
    </source>
</evidence>
<dbReference type="PANTHER" id="PTHR22715">
    <property type="entry name" value="TRANSFORMING GROWTH FACTOR BETA REGULATED GENE 1"/>
    <property type="match status" value="1"/>
</dbReference>
<sequence>MLNSNLSEYELKRKLNMEENQNLLQQLGLTSKEGIAAVRTHPHPHTNNNFSFFLSYAFFFFFKKKDIPMVEPVSKKIRTKTYHRVSKPKLPTRSSRRSRGESPEDFSELSEIVDDNDRIRQLEVIEKRKDEEQTQILNLPEEIYVPVTLRLGSIGTTIWALGELNTGKGRSRAWSSRGCKYKHPYPIGYRATKSHFGNDYTMGITAGEDGPVFTVQHKSITWSGNTPTAPWTEACIKSKSSSTRVSGPLFYGFSDPITMRLIENMEGYKQSGLSE</sequence>
<name>A0A8H7VNG8_9FUNG</name>
<dbReference type="InterPro" id="IPR040092">
    <property type="entry name" value="TBRG1"/>
</dbReference>
<dbReference type="Gene3D" id="3.30.160.360">
    <property type="match status" value="1"/>
</dbReference>
<dbReference type="Proteomes" id="UP000613177">
    <property type="component" value="Unassembled WGS sequence"/>
</dbReference>
<dbReference type="GO" id="GO:0051726">
    <property type="term" value="P:regulation of cell cycle"/>
    <property type="evidence" value="ECO:0007669"/>
    <property type="project" value="TreeGrafter"/>
</dbReference>
<organism evidence="2 3">
    <name type="scientific">Thamnidium elegans</name>
    <dbReference type="NCBI Taxonomy" id="101142"/>
    <lineage>
        <taxon>Eukaryota</taxon>
        <taxon>Fungi</taxon>
        <taxon>Fungi incertae sedis</taxon>
        <taxon>Mucoromycota</taxon>
        <taxon>Mucoromycotina</taxon>
        <taxon>Mucoromycetes</taxon>
        <taxon>Mucorales</taxon>
        <taxon>Mucorineae</taxon>
        <taxon>Mucoraceae</taxon>
        <taxon>Thamnidium</taxon>
    </lineage>
</organism>
<protein>
    <submittedName>
        <fullName evidence="2">Uncharacterized protein</fullName>
    </submittedName>
</protein>
<gene>
    <name evidence="2" type="ORF">INT48_000746</name>
</gene>
<dbReference type="EMBL" id="JAEPRE010000321">
    <property type="protein sequence ID" value="KAG2229026.1"/>
    <property type="molecule type" value="Genomic_DNA"/>
</dbReference>
<accession>A0A8H7VNG8</accession>
<evidence type="ECO:0000313" key="3">
    <source>
        <dbReference type="Proteomes" id="UP000613177"/>
    </source>
</evidence>
<dbReference type="InterPro" id="IPR003889">
    <property type="entry name" value="FYrich_C"/>
</dbReference>
<dbReference type="Pfam" id="PF05965">
    <property type="entry name" value="FYRC"/>
    <property type="match status" value="1"/>
</dbReference>
<reference evidence="2" key="1">
    <citation type="submission" date="2021-01" db="EMBL/GenBank/DDBJ databases">
        <title>Metabolic potential, ecology and presence of endohyphal bacteria is reflected in genomic diversity of Mucoromycotina.</title>
        <authorList>
            <person name="Muszewska A."/>
            <person name="Okrasinska A."/>
            <person name="Steczkiewicz K."/>
            <person name="Drgas O."/>
            <person name="Orlowska M."/>
            <person name="Perlinska-Lenart U."/>
            <person name="Aleksandrzak-Piekarczyk T."/>
            <person name="Szatraj K."/>
            <person name="Zielenkiewicz U."/>
            <person name="Pilsyk S."/>
            <person name="Malc E."/>
            <person name="Mieczkowski P."/>
            <person name="Kruszewska J.S."/>
            <person name="Biernat P."/>
            <person name="Pawlowska J."/>
        </authorList>
    </citation>
    <scope>NUCLEOTIDE SEQUENCE</scope>
    <source>
        <strain evidence="2">WA0000018081</strain>
    </source>
</reference>
<keyword evidence="3" id="KW-1185">Reference proteome</keyword>
<evidence type="ECO:0000313" key="2">
    <source>
        <dbReference type="EMBL" id="KAG2229026.1"/>
    </source>
</evidence>
<feature type="region of interest" description="Disordered" evidence="1">
    <location>
        <begin position="82"/>
        <end position="108"/>
    </location>
</feature>
<dbReference type="GO" id="GO:0005634">
    <property type="term" value="C:nucleus"/>
    <property type="evidence" value="ECO:0007669"/>
    <property type="project" value="InterPro"/>
</dbReference>
<dbReference type="PROSITE" id="PS51543">
    <property type="entry name" value="FYRC"/>
    <property type="match status" value="1"/>
</dbReference>